<organism evidence="1 2">
    <name type="scientific">Fomitopsis schrenkii</name>
    <name type="common">Brown rot fungus</name>
    <dbReference type="NCBI Taxonomy" id="2126942"/>
    <lineage>
        <taxon>Eukaryota</taxon>
        <taxon>Fungi</taxon>
        <taxon>Dikarya</taxon>
        <taxon>Basidiomycota</taxon>
        <taxon>Agaricomycotina</taxon>
        <taxon>Agaricomycetes</taxon>
        <taxon>Polyporales</taxon>
        <taxon>Fomitopsis</taxon>
    </lineage>
</organism>
<dbReference type="STRING" id="743788.S8FJK8"/>
<reference evidence="1 2" key="1">
    <citation type="journal article" date="2012" name="Science">
        <title>The Paleozoic origin of enzymatic lignin decomposition reconstructed from 31 fungal genomes.</title>
        <authorList>
            <person name="Floudas D."/>
            <person name="Binder M."/>
            <person name="Riley R."/>
            <person name="Barry K."/>
            <person name="Blanchette R.A."/>
            <person name="Henrissat B."/>
            <person name="Martinez A.T."/>
            <person name="Otillar R."/>
            <person name="Spatafora J.W."/>
            <person name="Yadav J.S."/>
            <person name="Aerts A."/>
            <person name="Benoit I."/>
            <person name="Boyd A."/>
            <person name="Carlson A."/>
            <person name="Copeland A."/>
            <person name="Coutinho P.M."/>
            <person name="de Vries R.P."/>
            <person name="Ferreira P."/>
            <person name="Findley K."/>
            <person name="Foster B."/>
            <person name="Gaskell J."/>
            <person name="Glotzer D."/>
            <person name="Gorecki P."/>
            <person name="Heitman J."/>
            <person name="Hesse C."/>
            <person name="Hori C."/>
            <person name="Igarashi K."/>
            <person name="Jurgens J.A."/>
            <person name="Kallen N."/>
            <person name="Kersten P."/>
            <person name="Kohler A."/>
            <person name="Kuees U."/>
            <person name="Kumar T.K.A."/>
            <person name="Kuo A."/>
            <person name="LaButti K."/>
            <person name="Larrondo L.F."/>
            <person name="Lindquist E."/>
            <person name="Ling A."/>
            <person name="Lombard V."/>
            <person name="Lucas S."/>
            <person name="Lundell T."/>
            <person name="Martin R."/>
            <person name="McLaughlin D.J."/>
            <person name="Morgenstern I."/>
            <person name="Morin E."/>
            <person name="Murat C."/>
            <person name="Nagy L.G."/>
            <person name="Nolan M."/>
            <person name="Ohm R.A."/>
            <person name="Patyshakuliyeva A."/>
            <person name="Rokas A."/>
            <person name="Ruiz-Duenas F.J."/>
            <person name="Sabat G."/>
            <person name="Salamov A."/>
            <person name="Samejima M."/>
            <person name="Schmutz J."/>
            <person name="Slot J.C."/>
            <person name="St John F."/>
            <person name="Stenlid J."/>
            <person name="Sun H."/>
            <person name="Sun S."/>
            <person name="Syed K."/>
            <person name="Tsang A."/>
            <person name="Wiebenga A."/>
            <person name="Young D."/>
            <person name="Pisabarro A."/>
            <person name="Eastwood D.C."/>
            <person name="Martin F."/>
            <person name="Cullen D."/>
            <person name="Grigoriev I.V."/>
            <person name="Hibbett D.S."/>
        </authorList>
    </citation>
    <scope>NUCLEOTIDE SEQUENCE</scope>
    <source>
        <strain evidence="2">FP-58527</strain>
    </source>
</reference>
<dbReference type="Proteomes" id="UP000015241">
    <property type="component" value="Unassembled WGS sequence"/>
</dbReference>
<evidence type="ECO:0000313" key="1">
    <source>
        <dbReference type="EMBL" id="EPS98539.1"/>
    </source>
</evidence>
<evidence type="ECO:0008006" key="3">
    <source>
        <dbReference type="Google" id="ProtNLM"/>
    </source>
</evidence>
<dbReference type="InParanoid" id="S8FJK8"/>
<keyword evidence="2" id="KW-1185">Reference proteome</keyword>
<sequence>MQEQAKLSLSAKGKAREDVHWQLGWWDFAHALEGTRRPLVWSKSSVVYTAHPSEPLVLARHFPTSRHFVLPSAPKILASPTSFEPPTVISISNNDELLFAYFPGRGGDGAGCLWQRGVQLDNWQVRECWNIEQGAGVVTAEWTSTQREWTVTESGSSARLPSRGPSSALPYAMILLVTEDHCISVCFLPPQVPSLKIAKASLLQTSPLQDAQPKDTLPATVGSRVCVAASIYMGYNDPTLLVAMRSKVLSPQRVHESTYTPINLDIPLDISPVDPSYEVPLTPEWDLWGEDSVINVCEVRMPIRFPMKSAFTRPLQPILCPNQHLTDLKFITIPPSFTKPPQPPYLAATFLTFGDYTATPNSEILLFSFSKRETPTSSALISDLVSRLEAQKSYEDKVLNFVLPSPARDSLLIGLMHLSGSVPHVKRKAKGGTIGTMHILKLPDLAADDEWNVAPIMSDMTKTCRAVPANVAYSPNRALLCSVAASTFADSHISIYAIPRLQRDAGRPFTSTLVIDLPSLFIIALHSRSSPADVIHPLISPAVSVQTAVDILSEVLLYFNEESPSLREMWTAEVLRLASEIYWTKASRTEGGEKASLLARWRTIHDICSLSACLNAFSMCYEDQIYDLGDIWHLVCFSNWFIEFLEGVLREAVLAGDESALSMKGTVLALARVPSLSAAVFVHLVHPYSLGRIRSILRYIKRFRDHIASLTAKGENAQIAREVLLDVVDCSGIEFDRLGAVLGEIYQGVQGANENDLQQTLLGGMPRTSLIPSVRGAVEKIASGGGVNRARLFIKPGDLVDGVARLSMVDQHLKDKHRDVVSKGLLLHPAQSSLCVCCEGRSEVNVGDPKTRTGSVKWRAWTRQAAHRCVCGGAWWKLPNST</sequence>
<accession>S8FJK8</accession>
<evidence type="ECO:0000313" key="2">
    <source>
        <dbReference type="Proteomes" id="UP000015241"/>
    </source>
</evidence>
<dbReference type="HOGENOM" id="CLU_016307_0_0_1"/>
<dbReference type="EMBL" id="KE504164">
    <property type="protein sequence ID" value="EPS98539.1"/>
    <property type="molecule type" value="Genomic_DNA"/>
</dbReference>
<protein>
    <recommendedName>
        <fullName evidence="3">Mediator complex subunit 16</fullName>
    </recommendedName>
</protein>
<dbReference type="eggNOG" id="ENOG502SC2T">
    <property type="taxonomic scope" value="Eukaryota"/>
</dbReference>
<proteinExistence type="predicted"/>
<dbReference type="OrthoDB" id="2535907at2759"/>
<name>S8FJK8_FOMSC</name>
<dbReference type="AlphaFoldDB" id="S8FJK8"/>
<gene>
    <name evidence="1" type="ORF">FOMPIDRAFT_143657</name>
</gene>